<reference evidence="1" key="1">
    <citation type="submission" date="2023-08" db="EMBL/GenBank/DDBJ databases">
        <authorList>
            <person name="Alioto T."/>
            <person name="Alioto T."/>
            <person name="Gomez Garrido J."/>
        </authorList>
    </citation>
    <scope>NUCLEOTIDE SEQUENCE</scope>
</reference>
<name>A0AA36BR06_OCTVU</name>
<dbReference type="AlphaFoldDB" id="A0AA36BR06"/>
<organism evidence="1 2">
    <name type="scientific">Octopus vulgaris</name>
    <name type="common">Common octopus</name>
    <dbReference type="NCBI Taxonomy" id="6645"/>
    <lineage>
        <taxon>Eukaryota</taxon>
        <taxon>Metazoa</taxon>
        <taxon>Spiralia</taxon>
        <taxon>Lophotrochozoa</taxon>
        <taxon>Mollusca</taxon>
        <taxon>Cephalopoda</taxon>
        <taxon>Coleoidea</taxon>
        <taxon>Octopodiformes</taxon>
        <taxon>Octopoda</taxon>
        <taxon>Incirrata</taxon>
        <taxon>Octopodidae</taxon>
        <taxon>Octopus</taxon>
    </lineage>
</organism>
<proteinExistence type="predicted"/>
<evidence type="ECO:0000313" key="1">
    <source>
        <dbReference type="EMBL" id="CAI9738978.1"/>
    </source>
</evidence>
<evidence type="ECO:0000313" key="2">
    <source>
        <dbReference type="Proteomes" id="UP001162480"/>
    </source>
</evidence>
<dbReference type="Proteomes" id="UP001162480">
    <property type="component" value="Chromosome 22"/>
</dbReference>
<accession>A0AA36BR06</accession>
<keyword evidence="2" id="KW-1185">Reference proteome</keyword>
<sequence>MMGKDEEDKQENETKNNDYDYCGGDTNMMGWGSGSGGCRRDGCGKSRSSAHVELTRMSAIKMHCDENRRNKYGEPEMIRFTSTLFLL</sequence>
<dbReference type="EMBL" id="OX597835">
    <property type="protein sequence ID" value="CAI9738978.1"/>
    <property type="molecule type" value="Genomic_DNA"/>
</dbReference>
<protein>
    <submittedName>
        <fullName evidence="1">Uncharacterized protein</fullName>
    </submittedName>
</protein>
<gene>
    <name evidence="1" type="ORF">OCTVUL_1B024844</name>
</gene>